<dbReference type="Gene3D" id="1.25.40.10">
    <property type="entry name" value="Tetratricopeptide repeat domain"/>
    <property type="match status" value="1"/>
</dbReference>
<proteinExistence type="predicted"/>
<protein>
    <recommendedName>
        <fullName evidence="2">Tetratricopeptide repeat protein</fullName>
    </recommendedName>
</protein>
<dbReference type="SUPFAM" id="SSF48452">
    <property type="entry name" value="TPR-like"/>
    <property type="match status" value="1"/>
</dbReference>
<organism evidence="1">
    <name type="scientific">Variovorax paradoxus</name>
    <dbReference type="NCBI Taxonomy" id="34073"/>
    <lineage>
        <taxon>Bacteria</taxon>
        <taxon>Pseudomonadati</taxon>
        <taxon>Pseudomonadota</taxon>
        <taxon>Betaproteobacteria</taxon>
        <taxon>Burkholderiales</taxon>
        <taxon>Comamonadaceae</taxon>
        <taxon>Variovorax</taxon>
    </lineage>
</organism>
<gene>
    <name evidence="1" type="ORF">VVAX_01233</name>
</gene>
<evidence type="ECO:0008006" key="2">
    <source>
        <dbReference type="Google" id="ProtNLM"/>
    </source>
</evidence>
<name>A0A679IYQ8_VARPD</name>
<evidence type="ECO:0000313" key="1">
    <source>
        <dbReference type="EMBL" id="CAA2101405.1"/>
    </source>
</evidence>
<dbReference type="EMBL" id="LR743507">
    <property type="protein sequence ID" value="CAA2101405.1"/>
    <property type="molecule type" value="Genomic_DNA"/>
</dbReference>
<dbReference type="AlphaFoldDB" id="A0A679IYQ8"/>
<sequence length="430" mass="46985">MTRMAAPHIRGIQHLPRRAPGVTQQALDFMGQRFRAAFAQGDYAQALKFAMQAWHATHSPQPLADVALCQMRLGQPQEAYDTYRRAIQHLKTANTFDGLAEAAGQLGKREDVREYGTASLRLKMQEAAREPAAAAATCDGPVPPPPFDPAARERNLIAFSLFGRDPRYCEMAVLNVRAARTLFPQWTCRFYVDGSVPPPVRERLLKEGAAVVDAQAAGGEGLPGTMWRFLALDDPAVDRVQFRDADALLSTRDQAAVQAWCASGCWFHLMRDYPSHSELMLAGLWGACGGMLVDVAGEMRAYLASRPFSARFADQHFLRHRVWQVAQASLLAHDEWFDLPGSQPFPAHAPMAVDARYAHVGANVGAPSMHVAHAAPDGTPVSWTLYDAQGQPVCAYDAVIADNGFTVGIPAPYAAELGAGRWKVVTRRVG</sequence>
<reference evidence="1" key="1">
    <citation type="submission" date="2019-12" db="EMBL/GenBank/DDBJ databases">
        <authorList>
            <person name="Cremers G."/>
        </authorList>
    </citation>
    <scope>NUCLEOTIDE SEQUENCE</scope>
    <source>
        <strain evidence="1">Vvax</strain>
    </source>
</reference>
<accession>A0A679IYQ8</accession>
<dbReference type="InterPro" id="IPR011990">
    <property type="entry name" value="TPR-like_helical_dom_sf"/>
</dbReference>